<organism evidence="1 2">
    <name type="scientific">Rhizopogon vinicolor AM-OR11-026</name>
    <dbReference type="NCBI Taxonomy" id="1314800"/>
    <lineage>
        <taxon>Eukaryota</taxon>
        <taxon>Fungi</taxon>
        <taxon>Dikarya</taxon>
        <taxon>Basidiomycota</taxon>
        <taxon>Agaricomycotina</taxon>
        <taxon>Agaricomycetes</taxon>
        <taxon>Agaricomycetidae</taxon>
        <taxon>Boletales</taxon>
        <taxon>Suillineae</taxon>
        <taxon>Rhizopogonaceae</taxon>
        <taxon>Rhizopogon</taxon>
    </lineage>
</organism>
<keyword evidence="2" id="KW-1185">Reference proteome</keyword>
<dbReference type="EMBL" id="KV448485">
    <property type="protein sequence ID" value="OAX35591.1"/>
    <property type="molecule type" value="Genomic_DNA"/>
</dbReference>
<name>A0A1B7MSM2_9AGAM</name>
<gene>
    <name evidence="1" type="ORF">K503DRAFT_802700</name>
</gene>
<reference evidence="1 2" key="1">
    <citation type="submission" date="2016-06" db="EMBL/GenBank/DDBJ databases">
        <title>Comparative genomics of the ectomycorrhizal sister species Rhizopogon vinicolor and Rhizopogon vesiculosus (Basidiomycota: Boletales) reveals a divergence of the mating type B locus.</title>
        <authorList>
            <consortium name="DOE Joint Genome Institute"/>
            <person name="Mujic A.B."/>
            <person name="Kuo A."/>
            <person name="Tritt A."/>
            <person name="Lipzen A."/>
            <person name="Chen C."/>
            <person name="Johnson J."/>
            <person name="Sharma A."/>
            <person name="Barry K."/>
            <person name="Grigoriev I.V."/>
            <person name="Spatafora J.W."/>
        </authorList>
    </citation>
    <scope>NUCLEOTIDE SEQUENCE [LARGE SCALE GENOMIC DNA]</scope>
    <source>
        <strain evidence="1 2">AM-OR11-026</strain>
    </source>
</reference>
<dbReference type="OrthoDB" id="2688652at2759"/>
<dbReference type="STRING" id="1314800.A0A1B7MSM2"/>
<dbReference type="InParanoid" id="A0A1B7MSM2"/>
<proteinExistence type="predicted"/>
<dbReference type="Proteomes" id="UP000092154">
    <property type="component" value="Unassembled WGS sequence"/>
</dbReference>
<sequence>MIHVGTRDTDVPPITHRKQLRQREDAWQCFGYKQKCTLQPQRVSESTIHVDSGVYGSVREDRIHFARLPSVSDADDEHSWSHPIDVVPLLAFTFCPEQDLFVVVTSSPDDASFLFDIHLRSLMTDEIHPNAAQSVLQAFDTDDDRIDIRRSTRTHPEKPQINGNYISFQCRDFDVDRVFLHMWDWKCRKGIQHGSAENVGTGGSRSMVSEVDFNPHDTCNDADDVTRRHGRLVQGTGQDIYYYPFAQPLGSALPYREIVSDEPFDDELETVMDESRILLLEASRKFILGPSAYNEV</sequence>
<evidence type="ECO:0000313" key="2">
    <source>
        <dbReference type="Proteomes" id="UP000092154"/>
    </source>
</evidence>
<accession>A0A1B7MSM2</accession>
<protein>
    <submittedName>
        <fullName evidence="1">Uncharacterized protein</fullName>
    </submittedName>
</protein>
<evidence type="ECO:0000313" key="1">
    <source>
        <dbReference type="EMBL" id="OAX35591.1"/>
    </source>
</evidence>
<dbReference type="AlphaFoldDB" id="A0A1B7MSM2"/>